<proteinExistence type="predicted"/>
<organism evidence="2 3">
    <name type="scientific">Macleaya cordata</name>
    <name type="common">Five-seeded plume-poppy</name>
    <name type="synonym">Bocconia cordata</name>
    <dbReference type="NCBI Taxonomy" id="56857"/>
    <lineage>
        <taxon>Eukaryota</taxon>
        <taxon>Viridiplantae</taxon>
        <taxon>Streptophyta</taxon>
        <taxon>Embryophyta</taxon>
        <taxon>Tracheophyta</taxon>
        <taxon>Spermatophyta</taxon>
        <taxon>Magnoliopsida</taxon>
        <taxon>Ranunculales</taxon>
        <taxon>Papaveraceae</taxon>
        <taxon>Papaveroideae</taxon>
        <taxon>Macleaya</taxon>
    </lineage>
</organism>
<name>A0A200QYL8_MACCD</name>
<comment type="caution">
    <text evidence="2">The sequence shown here is derived from an EMBL/GenBank/DDBJ whole genome shotgun (WGS) entry which is preliminary data.</text>
</comment>
<accession>A0A200QYL8</accession>
<evidence type="ECO:0000313" key="3">
    <source>
        <dbReference type="Proteomes" id="UP000195402"/>
    </source>
</evidence>
<reference evidence="2 3" key="1">
    <citation type="journal article" date="2017" name="Mol. Plant">
        <title>The Genome of Medicinal Plant Macleaya cordata Provides New Insights into Benzylisoquinoline Alkaloids Metabolism.</title>
        <authorList>
            <person name="Liu X."/>
            <person name="Liu Y."/>
            <person name="Huang P."/>
            <person name="Ma Y."/>
            <person name="Qing Z."/>
            <person name="Tang Q."/>
            <person name="Cao H."/>
            <person name="Cheng P."/>
            <person name="Zheng Y."/>
            <person name="Yuan Z."/>
            <person name="Zhou Y."/>
            <person name="Liu J."/>
            <person name="Tang Z."/>
            <person name="Zhuo Y."/>
            <person name="Zhang Y."/>
            <person name="Yu L."/>
            <person name="Huang J."/>
            <person name="Yang P."/>
            <person name="Peng Q."/>
            <person name="Zhang J."/>
            <person name="Jiang W."/>
            <person name="Zhang Z."/>
            <person name="Lin K."/>
            <person name="Ro D.K."/>
            <person name="Chen X."/>
            <person name="Xiong X."/>
            <person name="Shang Y."/>
            <person name="Huang S."/>
            <person name="Zeng J."/>
        </authorList>
    </citation>
    <scope>NUCLEOTIDE SEQUENCE [LARGE SCALE GENOMIC DNA]</scope>
    <source>
        <strain evidence="3">cv. BLH2017</strain>
        <tissue evidence="2">Root</tissue>
    </source>
</reference>
<dbReference type="InterPro" id="IPR029480">
    <property type="entry name" value="Transpos_assoc"/>
</dbReference>
<dbReference type="OrthoDB" id="1932595at2759"/>
<feature type="domain" description="Transposase-associated" evidence="1">
    <location>
        <begin position="3"/>
        <end position="77"/>
    </location>
</feature>
<dbReference type="InParanoid" id="A0A200QYL8"/>
<protein>
    <recommendedName>
        <fullName evidence="1">Transposase-associated domain-containing protein</fullName>
    </recommendedName>
</protein>
<dbReference type="AlphaFoldDB" id="A0A200QYL8"/>
<evidence type="ECO:0000259" key="1">
    <source>
        <dbReference type="Pfam" id="PF13963"/>
    </source>
</evidence>
<gene>
    <name evidence="2" type="ORF">BVC80_9035g42</name>
</gene>
<evidence type="ECO:0000313" key="2">
    <source>
        <dbReference type="EMBL" id="OVA15521.1"/>
    </source>
</evidence>
<dbReference type="Pfam" id="PF13963">
    <property type="entry name" value="Transpos_assoc"/>
    <property type="match status" value="1"/>
</dbReference>
<sequence length="108" mass="12759">MDKSWLQKGRCSPEYFQGCMEFLEFAWSHRPSKLGDTIYCPCINCINRFPLSKNEVKEHILEQGILRTYTRWTKHGEAEEDVINIRDETRNVNNGDGMHIMLQDDEHI</sequence>
<dbReference type="Proteomes" id="UP000195402">
    <property type="component" value="Unassembled WGS sequence"/>
</dbReference>
<dbReference type="OMA" id="NEFISHP"/>
<dbReference type="EMBL" id="MVGT01000754">
    <property type="protein sequence ID" value="OVA15521.1"/>
    <property type="molecule type" value="Genomic_DNA"/>
</dbReference>
<keyword evidence="3" id="KW-1185">Reference proteome</keyword>